<evidence type="ECO:0000256" key="1">
    <source>
        <dbReference type="ARBA" id="ARBA00004651"/>
    </source>
</evidence>
<dbReference type="GO" id="GO:0005886">
    <property type="term" value="C:plasma membrane"/>
    <property type="evidence" value="ECO:0007669"/>
    <property type="project" value="UniProtKB-SubCell"/>
</dbReference>
<dbReference type="PANTHER" id="PTHR24221">
    <property type="entry name" value="ATP-BINDING CASSETTE SUB-FAMILY B"/>
    <property type="match status" value="1"/>
</dbReference>
<dbReference type="InterPro" id="IPR003593">
    <property type="entry name" value="AAA+_ATPase"/>
</dbReference>
<feature type="domain" description="ABC transporter" evidence="8">
    <location>
        <begin position="351"/>
        <end position="591"/>
    </location>
</feature>
<dbReference type="InterPro" id="IPR011527">
    <property type="entry name" value="ABC1_TM_dom"/>
</dbReference>
<dbReference type="InterPro" id="IPR027417">
    <property type="entry name" value="P-loop_NTPase"/>
</dbReference>
<evidence type="ECO:0000256" key="4">
    <source>
        <dbReference type="ARBA" id="ARBA00022840"/>
    </source>
</evidence>
<gene>
    <name evidence="10" type="ORF">PBAT_21560</name>
</gene>
<comment type="subcellular location">
    <subcellularLocation>
        <location evidence="1">Cell membrane</location>
        <topology evidence="1">Multi-pass membrane protein</topology>
    </subcellularLocation>
</comment>
<dbReference type="OrthoDB" id="9806127at2"/>
<evidence type="ECO:0000256" key="6">
    <source>
        <dbReference type="ARBA" id="ARBA00023136"/>
    </source>
</evidence>
<dbReference type="GO" id="GO:0140359">
    <property type="term" value="F:ABC-type transporter activity"/>
    <property type="evidence" value="ECO:0007669"/>
    <property type="project" value="InterPro"/>
</dbReference>
<keyword evidence="5 7" id="KW-1133">Transmembrane helix</keyword>
<dbReference type="Pfam" id="PF00005">
    <property type="entry name" value="ABC_tran"/>
    <property type="match status" value="1"/>
</dbReference>
<accession>A0A168JV28</accession>
<feature type="transmembrane region" description="Helical" evidence="7">
    <location>
        <begin position="256"/>
        <end position="278"/>
    </location>
</feature>
<evidence type="ECO:0000259" key="9">
    <source>
        <dbReference type="PROSITE" id="PS50929"/>
    </source>
</evidence>
<dbReference type="GO" id="GO:0005524">
    <property type="term" value="F:ATP binding"/>
    <property type="evidence" value="ECO:0007669"/>
    <property type="project" value="UniProtKB-KW"/>
</dbReference>
<reference evidence="10 11" key="1">
    <citation type="submission" date="2016-03" db="EMBL/GenBank/DDBJ databases">
        <title>Draft genome sequence of Paenibacillus antarcticus CECT 5836.</title>
        <authorList>
            <person name="Shin S.-K."/>
            <person name="Yi H."/>
        </authorList>
    </citation>
    <scope>NUCLEOTIDE SEQUENCE [LARGE SCALE GENOMIC DNA]</scope>
    <source>
        <strain evidence="10 11">CECT 5836</strain>
    </source>
</reference>
<feature type="transmembrane region" description="Helical" evidence="7">
    <location>
        <begin position="69"/>
        <end position="90"/>
    </location>
</feature>
<dbReference type="InterPro" id="IPR003439">
    <property type="entry name" value="ABC_transporter-like_ATP-bd"/>
</dbReference>
<dbReference type="Proteomes" id="UP000077355">
    <property type="component" value="Unassembled WGS sequence"/>
</dbReference>
<keyword evidence="2 7" id="KW-0812">Transmembrane</keyword>
<evidence type="ECO:0008006" key="12">
    <source>
        <dbReference type="Google" id="ProtNLM"/>
    </source>
</evidence>
<dbReference type="SUPFAM" id="SSF90123">
    <property type="entry name" value="ABC transporter transmembrane region"/>
    <property type="match status" value="1"/>
</dbReference>
<dbReference type="PROSITE" id="PS50929">
    <property type="entry name" value="ABC_TM1F"/>
    <property type="match status" value="1"/>
</dbReference>
<dbReference type="AlphaFoldDB" id="A0A168JV28"/>
<keyword evidence="11" id="KW-1185">Reference proteome</keyword>
<evidence type="ECO:0000313" key="10">
    <source>
        <dbReference type="EMBL" id="OAB41151.1"/>
    </source>
</evidence>
<dbReference type="PROSITE" id="PS50893">
    <property type="entry name" value="ABC_TRANSPORTER_2"/>
    <property type="match status" value="1"/>
</dbReference>
<dbReference type="EMBL" id="LVJI01000048">
    <property type="protein sequence ID" value="OAB41151.1"/>
    <property type="molecule type" value="Genomic_DNA"/>
</dbReference>
<evidence type="ECO:0000313" key="11">
    <source>
        <dbReference type="Proteomes" id="UP000077355"/>
    </source>
</evidence>
<dbReference type="PANTHER" id="PTHR24221:SF646">
    <property type="entry name" value="HAEMOLYSIN SECRETION ATP-BINDING PROTEIN"/>
    <property type="match status" value="1"/>
</dbReference>
<dbReference type="RefSeq" id="WP_068652744.1">
    <property type="nucleotide sequence ID" value="NZ_CP043611.1"/>
</dbReference>
<dbReference type="InterPro" id="IPR036640">
    <property type="entry name" value="ABC1_TM_sf"/>
</dbReference>
<proteinExistence type="predicted"/>
<keyword evidence="6 7" id="KW-0472">Membrane</keyword>
<dbReference type="Gene3D" id="3.40.50.300">
    <property type="entry name" value="P-loop containing nucleotide triphosphate hydrolases"/>
    <property type="match status" value="1"/>
</dbReference>
<dbReference type="GO" id="GO:0016887">
    <property type="term" value="F:ATP hydrolysis activity"/>
    <property type="evidence" value="ECO:0007669"/>
    <property type="project" value="InterPro"/>
</dbReference>
<dbReference type="SMART" id="SM00382">
    <property type="entry name" value="AAA"/>
    <property type="match status" value="1"/>
</dbReference>
<feature type="transmembrane region" description="Helical" evidence="7">
    <location>
        <begin position="142"/>
        <end position="164"/>
    </location>
</feature>
<evidence type="ECO:0000256" key="3">
    <source>
        <dbReference type="ARBA" id="ARBA00022741"/>
    </source>
</evidence>
<dbReference type="GO" id="GO:0034040">
    <property type="term" value="F:ATPase-coupled lipid transmembrane transporter activity"/>
    <property type="evidence" value="ECO:0007669"/>
    <property type="project" value="TreeGrafter"/>
</dbReference>
<sequence>MEPSFSKLQTLRFLLPILWKISGVALVLLIGITLIQAVIPIAQLSLTSKLVEEAAQLFQGNSVSGLRDVWLLVILQFVLLLISALLGSVFKYTQQFFNERATLYFDEMMSTKVNRLPLSYFDNHLNYDRLQRTSFSIQMQGISIVFIMLTMIQSIITVTGFMVVLYQFHWLLSVGMFLLVVPMLWTYLYESKASFKLFVQQTPDERMSSFLSYLLKSREGAKELRVFELADYLIGKWKLISKRNIERKLALERKTIGISLGMQMISLALLSGMLLFALNTGANGRLEIGQYVALVQALFSTQTLIQGLAQGYSNLHQNLLHASEVVSFVRLADKSDQRGKADFPSPIKQGIVVNNLSFQYDGAPSPSIEELSFTVKAGETIAIVGDNGAGKTTLAKCLLGLYSPSSGSIAIDGMDYAEIRAASLRSRMSAIFQDFVQYPFPVWENIGLGELAELNNRDRLKQSAEQANIVSFIDKLPEGWDTVLGIQFDGGHELSYGQWQRIALNRAFFRDFDVIVLDEPTASLDPMTEAAIFENLMMLTRGKTAFFITHRLGSCRFADRIIVLKEGRLVESGDHETLMNKDGEYAAMFRKQAGWYTKEWNKQKLGV</sequence>
<evidence type="ECO:0000256" key="7">
    <source>
        <dbReference type="SAM" id="Phobius"/>
    </source>
</evidence>
<dbReference type="Gene3D" id="1.20.1560.10">
    <property type="entry name" value="ABC transporter type 1, transmembrane domain"/>
    <property type="match status" value="1"/>
</dbReference>
<evidence type="ECO:0000256" key="5">
    <source>
        <dbReference type="ARBA" id="ARBA00022989"/>
    </source>
</evidence>
<feature type="transmembrane region" description="Helical" evidence="7">
    <location>
        <begin position="21"/>
        <end position="42"/>
    </location>
</feature>
<feature type="transmembrane region" description="Helical" evidence="7">
    <location>
        <begin position="170"/>
        <end position="189"/>
    </location>
</feature>
<keyword evidence="3" id="KW-0547">Nucleotide-binding</keyword>
<dbReference type="SUPFAM" id="SSF52540">
    <property type="entry name" value="P-loop containing nucleoside triphosphate hydrolases"/>
    <property type="match status" value="1"/>
</dbReference>
<evidence type="ECO:0000259" key="8">
    <source>
        <dbReference type="PROSITE" id="PS50893"/>
    </source>
</evidence>
<protein>
    <recommendedName>
        <fullName evidence="12">ABC transporter ATP-binding protein</fullName>
    </recommendedName>
</protein>
<comment type="caution">
    <text evidence="10">The sequence shown here is derived from an EMBL/GenBank/DDBJ whole genome shotgun (WGS) entry which is preliminary data.</text>
</comment>
<organism evidence="10 11">
    <name type="scientific">Paenibacillus antarcticus</name>
    <dbReference type="NCBI Taxonomy" id="253703"/>
    <lineage>
        <taxon>Bacteria</taxon>
        <taxon>Bacillati</taxon>
        <taxon>Bacillota</taxon>
        <taxon>Bacilli</taxon>
        <taxon>Bacillales</taxon>
        <taxon>Paenibacillaceae</taxon>
        <taxon>Paenibacillus</taxon>
    </lineage>
</organism>
<keyword evidence="4" id="KW-0067">ATP-binding</keyword>
<name>A0A168JV28_9BACL</name>
<dbReference type="InterPro" id="IPR039421">
    <property type="entry name" value="Type_1_exporter"/>
</dbReference>
<feature type="domain" description="ABC transmembrane type-1" evidence="9">
    <location>
        <begin position="24"/>
        <end position="317"/>
    </location>
</feature>
<evidence type="ECO:0000256" key="2">
    <source>
        <dbReference type="ARBA" id="ARBA00022692"/>
    </source>
</evidence>